<dbReference type="EMBL" id="JAYMGO010000011">
    <property type="protein sequence ID" value="KAL1265434.1"/>
    <property type="molecule type" value="Genomic_DNA"/>
</dbReference>
<feature type="compositionally biased region" description="Basic and acidic residues" evidence="1">
    <location>
        <begin position="86"/>
        <end position="95"/>
    </location>
</feature>
<reference evidence="2 3" key="1">
    <citation type="submission" date="2023-09" db="EMBL/GenBank/DDBJ databases">
        <authorList>
            <person name="Wang M."/>
        </authorList>
    </citation>
    <scope>NUCLEOTIDE SEQUENCE [LARGE SCALE GENOMIC DNA]</scope>
    <source>
        <strain evidence="2">GT-2023</strain>
        <tissue evidence="2">Liver</tissue>
    </source>
</reference>
<feature type="region of interest" description="Disordered" evidence="1">
    <location>
        <begin position="1"/>
        <end position="23"/>
    </location>
</feature>
<comment type="caution">
    <text evidence="2">The sequence shown here is derived from an EMBL/GenBank/DDBJ whole genome shotgun (WGS) entry which is preliminary data.</text>
</comment>
<evidence type="ECO:0000313" key="3">
    <source>
        <dbReference type="Proteomes" id="UP001558613"/>
    </source>
</evidence>
<proteinExistence type="predicted"/>
<accession>A0ABR3MLD1</accession>
<protein>
    <submittedName>
        <fullName evidence="2">Uncharacterized protein</fullName>
    </submittedName>
</protein>
<sequence length="95" mass="10593">MTLIRGKSYRTKPDHGLVRDLNPGPLAPKARIIPLDQRASPLCPPLPALEHFGRGFCLLLQGELAQMVERSLRKRRSPIFEPPLASKKDVKTEVG</sequence>
<keyword evidence="3" id="KW-1185">Reference proteome</keyword>
<name>A0ABR3MLD1_9TELE</name>
<dbReference type="Proteomes" id="UP001558613">
    <property type="component" value="Unassembled WGS sequence"/>
</dbReference>
<evidence type="ECO:0000313" key="2">
    <source>
        <dbReference type="EMBL" id="KAL1265434.1"/>
    </source>
</evidence>
<feature type="region of interest" description="Disordered" evidence="1">
    <location>
        <begin position="76"/>
        <end position="95"/>
    </location>
</feature>
<gene>
    <name evidence="2" type="ORF">QQF64_003461</name>
</gene>
<evidence type="ECO:0000256" key="1">
    <source>
        <dbReference type="SAM" id="MobiDB-lite"/>
    </source>
</evidence>
<organism evidence="2 3">
    <name type="scientific">Cirrhinus molitorella</name>
    <name type="common">mud carp</name>
    <dbReference type="NCBI Taxonomy" id="172907"/>
    <lineage>
        <taxon>Eukaryota</taxon>
        <taxon>Metazoa</taxon>
        <taxon>Chordata</taxon>
        <taxon>Craniata</taxon>
        <taxon>Vertebrata</taxon>
        <taxon>Euteleostomi</taxon>
        <taxon>Actinopterygii</taxon>
        <taxon>Neopterygii</taxon>
        <taxon>Teleostei</taxon>
        <taxon>Ostariophysi</taxon>
        <taxon>Cypriniformes</taxon>
        <taxon>Cyprinidae</taxon>
        <taxon>Labeoninae</taxon>
        <taxon>Labeonini</taxon>
        <taxon>Cirrhinus</taxon>
    </lineage>
</organism>